<organism evidence="2 3">
    <name type="scientific">Thalassiosira oceanica</name>
    <name type="common">Marine diatom</name>
    <dbReference type="NCBI Taxonomy" id="159749"/>
    <lineage>
        <taxon>Eukaryota</taxon>
        <taxon>Sar</taxon>
        <taxon>Stramenopiles</taxon>
        <taxon>Ochrophyta</taxon>
        <taxon>Bacillariophyta</taxon>
        <taxon>Coscinodiscophyceae</taxon>
        <taxon>Thalassiosirophycidae</taxon>
        <taxon>Thalassiosirales</taxon>
        <taxon>Thalassiosiraceae</taxon>
        <taxon>Thalassiosira</taxon>
    </lineage>
</organism>
<dbReference type="EMBL" id="AGNL01024488">
    <property type="protein sequence ID" value="EJK58687.1"/>
    <property type="molecule type" value="Genomic_DNA"/>
</dbReference>
<dbReference type="eggNOG" id="ENOG502T6JX">
    <property type="taxonomic scope" value="Eukaryota"/>
</dbReference>
<sequence length="583" mass="63781">MRTSSDKMHAEYTTDVERLHSMLAAGELVHPYLNREHFKRADADSGNSDSPPTANFVDLSAAIALCCGADDEIRQQASGEPDEPELSDDNRRIICSSVEGQWIRRRRRLELAAEIGRGPVSEGAGYQRRHIVLILCDGMGNAILNRHLSNEGGEGSFFLRSNRPSRLRAVFPSTTPAALTSLATASWPGRHGMPGWNLRDKRGCDLPGNQGDGIHQPAQLLVLSDRIRDARSGDLASAAGFQCWDDVFVEEPWARKLAIDPQSSRGSRRRMTYINAYNGDDYQDWSQGNTKPGSNGTDFSTWFIGSKGASSSSCGERRNLFETSKIGETSFETLGKPEGSAKAIEYFRQGIDAAIRSIREAERSGECTFVYLYTAHPDKHMHALGVEHGEVKEVVRGIEAEVARLWTVLGDRSSMLGDDARASGSPRLDAAVVVTADHGHVANCRRGRHGPTSRGHSRSPRVRLHRSPRQGSPRIPPLPGGSPGPSPEEVARRGRAEGELPPPDHRGGDRQRSLRTGADEGPGEAEARGLRRRERREEDAGDAGRAGLVRRRGMQVSGLARVAAGRGDGDPVHLSDYRYRVSE</sequence>
<feature type="compositionally biased region" description="Pro residues" evidence="1">
    <location>
        <begin position="474"/>
        <end position="486"/>
    </location>
</feature>
<feature type="compositionally biased region" description="Basic and acidic residues" evidence="1">
    <location>
        <begin position="489"/>
        <end position="512"/>
    </location>
</feature>
<evidence type="ECO:0000313" key="2">
    <source>
        <dbReference type="EMBL" id="EJK58687.1"/>
    </source>
</evidence>
<dbReference type="SUPFAM" id="SSF53649">
    <property type="entry name" value="Alkaline phosphatase-like"/>
    <property type="match status" value="1"/>
</dbReference>
<reference evidence="2 3" key="1">
    <citation type="journal article" date="2012" name="Genome Biol.">
        <title>Genome and low-iron response of an oceanic diatom adapted to chronic iron limitation.</title>
        <authorList>
            <person name="Lommer M."/>
            <person name="Specht M."/>
            <person name="Roy A.S."/>
            <person name="Kraemer L."/>
            <person name="Andreson R."/>
            <person name="Gutowska M.A."/>
            <person name="Wolf J."/>
            <person name="Bergner S.V."/>
            <person name="Schilhabel M.B."/>
            <person name="Klostermeier U.C."/>
            <person name="Beiko R.G."/>
            <person name="Rosenstiel P."/>
            <person name="Hippler M."/>
            <person name="Laroche J."/>
        </authorList>
    </citation>
    <scope>NUCLEOTIDE SEQUENCE [LARGE SCALE GENOMIC DNA]</scope>
    <source>
        <strain evidence="2 3">CCMP1005</strain>
    </source>
</reference>
<dbReference type="InterPro" id="IPR002591">
    <property type="entry name" value="Phosphodiest/P_Trfase"/>
</dbReference>
<proteinExistence type="predicted"/>
<dbReference type="Gene3D" id="3.40.720.10">
    <property type="entry name" value="Alkaline Phosphatase, subunit A"/>
    <property type="match status" value="1"/>
</dbReference>
<gene>
    <name evidence="2" type="ORF">THAOC_21165</name>
</gene>
<evidence type="ECO:0000256" key="1">
    <source>
        <dbReference type="SAM" id="MobiDB-lite"/>
    </source>
</evidence>
<accession>K0SJR5</accession>
<dbReference type="Pfam" id="PF01663">
    <property type="entry name" value="Phosphodiest"/>
    <property type="match status" value="1"/>
</dbReference>
<evidence type="ECO:0008006" key="4">
    <source>
        <dbReference type="Google" id="ProtNLM"/>
    </source>
</evidence>
<name>K0SJR5_THAOC</name>
<dbReference type="AlphaFoldDB" id="K0SJR5"/>
<dbReference type="Proteomes" id="UP000266841">
    <property type="component" value="Unassembled WGS sequence"/>
</dbReference>
<dbReference type="OMA" id="YINAYNG"/>
<dbReference type="OrthoDB" id="415411at2759"/>
<feature type="region of interest" description="Disordered" evidence="1">
    <location>
        <begin position="439"/>
        <end position="583"/>
    </location>
</feature>
<dbReference type="InterPro" id="IPR017850">
    <property type="entry name" value="Alkaline_phosphatase_core_sf"/>
</dbReference>
<comment type="caution">
    <text evidence="2">The sequence shown here is derived from an EMBL/GenBank/DDBJ whole genome shotgun (WGS) entry which is preliminary data.</text>
</comment>
<evidence type="ECO:0000313" key="3">
    <source>
        <dbReference type="Proteomes" id="UP000266841"/>
    </source>
</evidence>
<protein>
    <recommendedName>
        <fullName evidence="4">Alkaline phosphatase</fullName>
    </recommendedName>
</protein>
<feature type="compositionally biased region" description="Basic residues" evidence="1">
    <location>
        <begin position="443"/>
        <end position="468"/>
    </location>
</feature>
<keyword evidence="3" id="KW-1185">Reference proteome</keyword>
<feature type="compositionally biased region" description="Basic and acidic residues" evidence="1">
    <location>
        <begin position="567"/>
        <end position="583"/>
    </location>
</feature>